<dbReference type="Proteomes" id="UP000315522">
    <property type="component" value="Unassembled WGS sequence"/>
</dbReference>
<name>A0A559M5R3_9HELO</name>
<accession>A0A559M5R3</accession>
<feature type="region of interest" description="Disordered" evidence="1">
    <location>
        <begin position="1"/>
        <end position="70"/>
    </location>
</feature>
<reference evidence="2 3" key="1">
    <citation type="submission" date="2018-05" db="EMBL/GenBank/DDBJ databases">
        <title>Genome sequencing and assembly of the regulated plant pathogen Lachnellula willkommii and related sister species for the development of diagnostic species identification markers.</title>
        <authorList>
            <person name="Giroux E."/>
            <person name="Bilodeau G."/>
        </authorList>
    </citation>
    <scope>NUCLEOTIDE SEQUENCE [LARGE SCALE GENOMIC DNA]</scope>
    <source>
        <strain evidence="2 3">CBS 172.35</strain>
    </source>
</reference>
<organism evidence="2 3">
    <name type="scientific">Lachnellula willkommii</name>
    <dbReference type="NCBI Taxonomy" id="215461"/>
    <lineage>
        <taxon>Eukaryota</taxon>
        <taxon>Fungi</taxon>
        <taxon>Dikarya</taxon>
        <taxon>Ascomycota</taxon>
        <taxon>Pezizomycotina</taxon>
        <taxon>Leotiomycetes</taxon>
        <taxon>Helotiales</taxon>
        <taxon>Lachnaceae</taxon>
        <taxon>Lachnellula</taxon>
    </lineage>
</organism>
<sequence>MPNNQGMTKDASQRIQSSQAKNGGDMSGRGFASRAQSAGDKHANSSNSAAGAGGFGSNTSAGNAGNKAQK</sequence>
<evidence type="ECO:0000256" key="1">
    <source>
        <dbReference type="SAM" id="MobiDB-lite"/>
    </source>
</evidence>
<gene>
    <name evidence="2" type="ORF">LAWI1_G003979</name>
</gene>
<evidence type="ECO:0008006" key="4">
    <source>
        <dbReference type="Google" id="ProtNLM"/>
    </source>
</evidence>
<feature type="compositionally biased region" description="Low complexity" evidence="1">
    <location>
        <begin position="57"/>
        <end position="70"/>
    </location>
</feature>
<evidence type="ECO:0000313" key="2">
    <source>
        <dbReference type="EMBL" id="TVY88293.1"/>
    </source>
</evidence>
<comment type="caution">
    <text evidence="2">The sequence shown here is derived from an EMBL/GenBank/DDBJ whole genome shotgun (WGS) entry which is preliminary data.</text>
</comment>
<keyword evidence="3" id="KW-1185">Reference proteome</keyword>
<dbReference type="EMBL" id="QGML01001823">
    <property type="protein sequence ID" value="TVY88293.1"/>
    <property type="molecule type" value="Genomic_DNA"/>
</dbReference>
<protein>
    <recommendedName>
        <fullName evidence="4">SMP domain-containing protein</fullName>
    </recommendedName>
</protein>
<proteinExistence type="predicted"/>
<dbReference type="AlphaFoldDB" id="A0A559M5R3"/>
<evidence type="ECO:0000313" key="3">
    <source>
        <dbReference type="Proteomes" id="UP000315522"/>
    </source>
</evidence>